<keyword evidence="1" id="KW-0805">Transcription regulation</keyword>
<keyword evidence="3" id="KW-0804">Transcription</keyword>
<dbReference type="Pfam" id="PF01037">
    <property type="entry name" value="AsnC_trans_reg"/>
    <property type="match status" value="1"/>
</dbReference>
<evidence type="ECO:0000256" key="3">
    <source>
        <dbReference type="ARBA" id="ARBA00023163"/>
    </source>
</evidence>
<dbReference type="PANTHER" id="PTHR30154">
    <property type="entry name" value="LEUCINE-RESPONSIVE REGULATORY PROTEIN"/>
    <property type="match status" value="1"/>
</dbReference>
<dbReference type="Gene3D" id="3.30.70.920">
    <property type="match status" value="1"/>
</dbReference>
<dbReference type="SUPFAM" id="SSF46785">
    <property type="entry name" value="Winged helix' DNA-binding domain"/>
    <property type="match status" value="1"/>
</dbReference>
<dbReference type="InterPro" id="IPR019885">
    <property type="entry name" value="Tscrpt_reg_HTH_AsnC-type_CS"/>
</dbReference>
<dbReference type="SUPFAM" id="SSF54909">
    <property type="entry name" value="Dimeric alpha+beta barrel"/>
    <property type="match status" value="1"/>
</dbReference>
<dbReference type="GO" id="GO:0043200">
    <property type="term" value="P:response to amino acid"/>
    <property type="evidence" value="ECO:0007669"/>
    <property type="project" value="TreeGrafter"/>
</dbReference>
<dbReference type="FunFam" id="1.10.10.10:FF:000186">
    <property type="entry name" value="AsnC family transcriptional regulator"/>
    <property type="match status" value="1"/>
</dbReference>
<evidence type="ECO:0000313" key="5">
    <source>
        <dbReference type="EMBL" id="EEQ95098.1"/>
    </source>
</evidence>
<dbReference type="Pfam" id="PF13412">
    <property type="entry name" value="HTH_24"/>
    <property type="match status" value="1"/>
</dbReference>
<dbReference type="InterPro" id="IPR019887">
    <property type="entry name" value="Tscrpt_reg_AsnC/Lrp_C"/>
</dbReference>
<sequence>MQQQVRPRITTSRSSISPVRIMPNWSRRRGSSKMMPIAKQRHVADYPGMKAHVLAICGALLTLFDIISQQINSSCRIMPKLKLDAIDRKILTALQEDARLSNVQLAEKIGLSPSPCLRRVKMLEKAGVIRGYHAALDRNAVGLGLTVFVGIRVERHHEETATAFRTSVQNLPEVFSCHLVSGESDFLLQVVVADLAAYERFLSGTLLRLPGVIDIRSNFAIQTVKSQGELPLAHLTENED</sequence>
<dbReference type="InterPro" id="IPR036388">
    <property type="entry name" value="WH-like_DNA-bd_sf"/>
</dbReference>
<comment type="caution">
    <text evidence="5">The sequence shown here is derived from an EMBL/GenBank/DDBJ whole genome shotgun (WGS) entry which is preliminary data.</text>
</comment>
<dbReference type="EMBL" id="ACQA01000001">
    <property type="protein sequence ID" value="EEQ95098.1"/>
    <property type="molecule type" value="Genomic_DNA"/>
</dbReference>
<accession>C4WIQ7</accession>
<reference evidence="5 6" key="1">
    <citation type="submission" date="2009-05" db="EMBL/GenBank/DDBJ databases">
        <authorList>
            <person name="Setubal J.C."/>
            <person name="Boyle S."/>
            <person name="Crasta O.R."/>
            <person name="Gillespie J.J."/>
            <person name="Kenyon R.W."/>
            <person name="Lu J."/>
            <person name="Mane S."/>
            <person name="Nagrani S."/>
            <person name="Shallom J.M."/>
            <person name="Shallom S."/>
            <person name="Shukla M."/>
            <person name="Snyder E.E."/>
            <person name="Sobral B.W."/>
            <person name="Wattam A.R."/>
            <person name="Will R."/>
            <person name="Williams K."/>
            <person name="Yoo H."/>
            <person name="Munk C."/>
            <person name="Tapia R."/>
            <person name="Green L."/>
            <person name="Rogers Y."/>
            <person name="Detter J.C."/>
            <person name="Bruce D."/>
            <person name="Brettin T.S."/>
            <person name="Tsolis R."/>
        </authorList>
    </citation>
    <scope>NUCLEOTIDE SEQUENCE [LARGE SCALE GENOMIC DNA]</scope>
    <source>
        <strain evidence="5 6">LMG 3301</strain>
    </source>
</reference>
<dbReference type="PRINTS" id="PR00033">
    <property type="entry name" value="HTHASNC"/>
</dbReference>
<dbReference type="Proteomes" id="UP000004386">
    <property type="component" value="Unassembled WGS sequence"/>
</dbReference>
<keyword evidence="2" id="KW-0238">DNA-binding</keyword>
<dbReference type="PROSITE" id="PS00519">
    <property type="entry name" value="HTH_ASNC_1"/>
    <property type="match status" value="1"/>
</dbReference>
<gene>
    <name evidence="5" type="ORF">OINT_1000445</name>
</gene>
<dbReference type="PANTHER" id="PTHR30154:SF34">
    <property type="entry name" value="TRANSCRIPTIONAL REGULATOR AZLB"/>
    <property type="match status" value="1"/>
</dbReference>
<evidence type="ECO:0000256" key="2">
    <source>
        <dbReference type="ARBA" id="ARBA00023125"/>
    </source>
</evidence>
<name>C4WIQ7_9HYPH</name>
<dbReference type="InterPro" id="IPR019888">
    <property type="entry name" value="Tscrpt_reg_AsnC-like"/>
</dbReference>
<evidence type="ECO:0000313" key="6">
    <source>
        <dbReference type="Proteomes" id="UP000004386"/>
    </source>
</evidence>
<dbReference type="PROSITE" id="PS50956">
    <property type="entry name" value="HTH_ASNC_2"/>
    <property type="match status" value="1"/>
</dbReference>
<dbReference type="SMART" id="SM00344">
    <property type="entry name" value="HTH_ASNC"/>
    <property type="match status" value="1"/>
</dbReference>
<dbReference type="InterPro" id="IPR011991">
    <property type="entry name" value="ArsR-like_HTH"/>
</dbReference>
<dbReference type="HOGENOM" id="CLU_091233_0_3_5"/>
<dbReference type="AlphaFoldDB" id="C4WIQ7"/>
<dbReference type="GO" id="GO:0043565">
    <property type="term" value="F:sequence-specific DNA binding"/>
    <property type="evidence" value="ECO:0007669"/>
    <property type="project" value="InterPro"/>
</dbReference>
<evidence type="ECO:0000259" key="4">
    <source>
        <dbReference type="PROSITE" id="PS50956"/>
    </source>
</evidence>
<dbReference type="GO" id="GO:0005829">
    <property type="term" value="C:cytosol"/>
    <property type="evidence" value="ECO:0007669"/>
    <property type="project" value="TreeGrafter"/>
</dbReference>
<dbReference type="Gene3D" id="1.10.10.10">
    <property type="entry name" value="Winged helix-like DNA-binding domain superfamily/Winged helix DNA-binding domain"/>
    <property type="match status" value="1"/>
</dbReference>
<dbReference type="InterPro" id="IPR036390">
    <property type="entry name" value="WH_DNA-bd_sf"/>
</dbReference>
<evidence type="ECO:0000256" key="1">
    <source>
        <dbReference type="ARBA" id="ARBA00023015"/>
    </source>
</evidence>
<dbReference type="InterPro" id="IPR011008">
    <property type="entry name" value="Dimeric_a/b-barrel"/>
</dbReference>
<dbReference type="GO" id="GO:0006355">
    <property type="term" value="P:regulation of DNA-templated transcription"/>
    <property type="evidence" value="ECO:0007669"/>
    <property type="project" value="UniProtKB-ARBA"/>
</dbReference>
<dbReference type="CDD" id="cd00090">
    <property type="entry name" value="HTH_ARSR"/>
    <property type="match status" value="1"/>
</dbReference>
<feature type="domain" description="HTH asnC-type" evidence="4">
    <location>
        <begin position="83"/>
        <end position="144"/>
    </location>
</feature>
<organism evidence="5 6">
    <name type="scientific">Brucella intermedia LMG 3301</name>
    <dbReference type="NCBI Taxonomy" id="641118"/>
    <lineage>
        <taxon>Bacteria</taxon>
        <taxon>Pseudomonadati</taxon>
        <taxon>Pseudomonadota</taxon>
        <taxon>Alphaproteobacteria</taxon>
        <taxon>Hyphomicrobiales</taxon>
        <taxon>Brucellaceae</taxon>
        <taxon>Brucella/Ochrobactrum group</taxon>
        <taxon>Brucella</taxon>
    </lineage>
</organism>
<protein>
    <submittedName>
        <fullName evidence="5">Leucine-responsive regulatory protein</fullName>
    </submittedName>
</protein>
<proteinExistence type="predicted"/>
<dbReference type="InterPro" id="IPR000485">
    <property type="entry name" value="AsnC-type_HTH_dom"/>
</dbReference>